<comment type="caution">
    <text evidence="3">The sequence shown here is derived from an EMBL/GenBank/DDBJ whole genome shotgun (WGS) entry which is preliminary data.</text>
</comment>
<dbReference type="InterPro" id="IPR001646">
    <property type="entry name" value="5peptide_repeat"/>
</dbReference>
<proteinExistence type="predicted"/>
<evidence type="ECO:0000313" key="3">
    <source>
        <dbReference type="EMBL" id="NYT26916.1"/>
    </source>
</evidence>
<reference evidence="3 4" key="1">
    <citation type="submission" date="2020-05" db="EMBL/GenBank/DDBJ databases">
        <title>Horizontal transmission and recombination maintain forever young bacterial symbiont genomes.</title>
        <authorList>
            <person name="Russell S.L."/>
            <person name="Pepper-Tunick E."/>
            <person name="Svedberg J."/>
            <person name="Byrne A."/>
            <person name="Ruelas Castillo J."/>
            <person name="Vollmers C."/>
            <person name="Beinart R.A."/>
            <person name="Corbett-Detig R."/>
        </authorList>
    </citation>
    <scope>NUCLEOTIDE SEQUENCE [LARGE SCALE GENOMIC DNA]</scope>
    <source>
        <strain evidence="3">455</strain>
    </source>
</reference>
<organism evidence="3 4">
    <name type="scientific">Candidatus Thiodubiliella endoseptemdiera</name>
    <dbReference type="NCBI Taxonomy" id="2738886"/>
    <lineage>
        <taxon>Bacteria</taxon>
        <taxon>Pseudomonadati</taxon>
        <taxon>Pseudomonadota</taxon>
        <taxon>Gammaproteobacteria</taxon>
        <taxon>Candidatus Pseudothioglobaceae</taxon>
        <taxon>Candidatus Thiodubiliella</taxon>
    </lineage>
</organism>
<feature type="transmembrane region" description="Helical" evidence="2">
    <location>
        <begin position="92"/>
        <end position="111"/>
    </location>
</feature>
<dbReference type="Proteomes" id="UP000568751">
    <property type="component" value="Unassembled WGS sequence"/>
</dbReference>
<keyword evidence="2" id="KW-0472">Membrane</keyword>
<dbReference type="SUPFAM" id="SSF141571">
    <property type="entry name" value="Pentapeptide repeat-like"/>
    <property type="match status" value="1"/>
</dbReference>
<protein>
    <submittedName>
        <fullName evidence="3">Pentapeptide repeat-containing protein</fullName>
    </submittedName>
</protein>
<dbReference type="Pfam" id="PF00805">
    <property type="entry name" value="Pentapeptide"/>
    <property type="match status" value="1"/>
</dbReference>
<feature type="transmembrane region" description="Helical" evidence="2">
    <location>
        <begin position="131"/>
        <end position="147"/>
    </location>
</feature>
<name>A0A853F005_9GAMM</name>
<gene>
    <name evidence="3" type="ORF">H0A76_02785</name>
</gene>
<evidence type="ECO:0000256" key="2">
    <source>
        <dbReference type="SAM" id="Phobius"/>
    </source>
</evidence>
<feature type="coiled-coil region" evidence="1">
    <location>
        <begin position="147"/>
        <end position="174"/>
    </location>
</feature>
<evidence type="ECO:0000256" key="1">
    <source>
        <dbReference type="SAM" id="Coils"/>
    </source>
</evidence>
<dbReference type="Gene3D" id="2.160.20.80">
    <property type="entry name" value="E3 ubiquitin-protein ligase SopA"/>
    <property type="match status" value="1"/>
</dbReference>
<keyword evidence="2" id="KW-1133">Transmembrane helix</keyword>
<keyword evidence="2" id="KW-0812">Transmembrane</keyword>
<evidence type="ECO:0000313" key="4">
    <source>
        <dbReference type="Proteomes" id="UP000568751"/>
    </source>
</evidence>
<dbReference type="AlphaFoldDB" id="A0A853F005"/>
<keyword evidence="1" id="KW-0175">Coiled coil</keyword>
<sequence>MNNHQNAIFHQITNFLKTPLALLGVDLKNFQFNKICHFANHPYLCKGLKVNVQMKKLFSKLESWLQDIALEIKLKNLKQAIKNHIKRYYRSYHIPFYIIALLLVYSIYLFIPDFYCWMLKILDLDKKIKPSDIGAGFIAIIGLILFFRRLREQAKQTENQKQQIKLQIDQRIDERFNSGVSLLGSSETSARTGAIYALYELAKEEGKYCKQIAQILCSHIRSKTNEDKYQNEHKKRPSNEIQTTIDLLFREDGLYAQDFAKEEGFPKVNLSFAYLVGANFTEAQCQGAILASTMPRGKFLSTMPRGKFHRSTMPRGNFGKHNAKGQISQKHNAKGKFSGAQCQKAFLESTMPRGRFLVAQCQGQIFWKHNAKGQILEAQCQGADFSDAAFQGAHTDVNIKYPIRAESW</sequence>
<dbReference type="EMBL" id="JACCHT010000001">
    <property type="protein sequence ID" value="NYT26916.1"/>
    <property type="molecule type" value="Genomic_DNA"/>
</dbReference>
<accession>A0A853F005</accession>